<dbReference type="OrthoDB" id="9803495at2"/>
<reference evidence="5" key="1">
    <citation type="submission" date="2018-05" db="EMBL/GenBank/DDBJ databases">
        <title>Genome Sequencing of selected type strains of the family Eggerthellaceae.</title>
        <authorList>
            <person name="Danylec N."/>
            <person name="Stoll D.A."/>
            <person name="Doetsch A."/>
            <person name="Huch M."/>
        </authorList>
    </citation>
    <scope>NUCLEOTIDE SEQUENCE [LARGE SCALE GENOMIC DNA]</scope>
    <source>
        <strain evidence="5">DSM 17537</strain>
    </source>
</reference>
<accession>A0A3N0AE23</accession>
<gene>
    <name evidence="4" type="ORF">DMP07_07335</name>
</gene>
<evidence type="ECO:0000313" key="5">
    <source>
        <dbReference type="Proteomes" id="UP000267368"/>
    </source>
</evidence>
<comment type="subcellular location">
    <subcellularLocation>
        <location evidence="2">Cell membrane</location>
        <topology evidence="2">Multi-pass membrane protein</topology>
    </subcellularLocation>
</comment>
<dbReference type="EMBL" id="QICB01000006">
    <property type="protein sequence ID" value="RNL19151.1"/>
    <property type="molecule type" value="Genomic_DNA"/>
</dbReference>
<feature type="transmembrane region" description="Helical" evidence="3">
    <location>
        <begin position="150"/>
        <end position="170"/>
    </location>
</feature>
<protein>
    <recommendedName>
        <fullName evidence="2">Biotin transporter</fullName>
    </recommendedName>
</protein>
<keyword evidence="5" id="KW-1185">Reference proteome</keyword>
<dbReference type="PANTHER" id="PTHR34295:SF1">
    <property type="entry name" value="BIOTIN TRANSPORTER BIOY"/>
    <property type="match status" value="1"/>
</dbReference>
<comment type="similarity">
    <text evidence="1 2">Belongs to the BioY family.</text>
</comment>
<dbReference type="PIRSF" id="PIRSF016661">
    <property type="entry name" value="BioY"/>
    <property type="match status" value="1"/>
</dbReference>
<dbReference type="GO" id="GO:0015225">
    <property type="term" value="F:biotin transmembrane transporter activity"/>
    <property type="evidence" value="ECO:0007669"/>
    <property type="project" value="UniProtKB-UniRule"/>
</dbReference>
<dbReference type="InterPro" id="IPR003784">
    <property type="entry name" value="BioY"/>
</dbReference>
<name>A0A3N0AE23_9ACTN</name>
<dbReference type="RefSeq" id="WP_123198503.1">
    <property type="nucleotide sequence ID" value="NZ_QICB01000006.1"/>
</dbReference>
<dbReference type="Gene3D" id="1.10.1760.20">
    <property type="match status" value="1"/>
</dbReference>
<dbReference type="GO" id="GO:0005886">
    <property type="term" value="C:plasma membrane"/>
    <property type="evidence" value="ECO:0007669"/>
    <property type="project" value="UniProtKB-SubCell"/>
</dbReference>
<evidence type="ECO:0000256" key="3">
    <source>
        <dbReference type="SAM" id="Phobius"/>
    </source>
</evidence>
<organism evidence="4 5">
    <name type="scientific">Slackia faecicanis</name>
    <dbReference type="NCBI Taxonomy" id="255723"/>
    <lineage>
        <taxon>Bacteria</taxon>
        <taxon>Bacillati</taxon>
        <taxon>Actinomycetota</taxon>
        <taxon>Coriobacteriia</taxon>
        <taxon>Eggerthellales</taxon>
        <taxon>Eggerthellaceae</taxon>
        <taxon>Slackia</taxon>
    </lineage>
</organism>
<dbReference type="Proteomes" id="UP000267368">
    <property type="component" value="Unassembled WGS sequence"/>
</dbReference>
<feature type="transmembrane region" description="Helical" evidence="3">
    <location>
        <begin position="121"/>
        <end position="144"/>
    </location>
</feature>
<feature type="transmembrane region" description="Helical" evidence="3">
    <location>
        <begin position="60"/>
        <end position="77"/>
    </location>
</feature>
<keyword evidence="2 3" id="KW-0472">Membrane</keyword>
<dbReference type="PANTHER" id="PTHR34295">
    <property type="entry name" value="BIOTIN TRANSPORTER BIOY"/>
    <property type="match status" value="1"/>
</dbReference>
<dbReference type="AlphaFoldDB" id="A0A3N0AE23"/>
<sequence length="192" mass="19805">MKNTTLKRTETVAFCGLAIALLAVSAWVTVPFGPVPFTLQTMVLVFIVTLFPARQALISVFGYLALGAVGVPVFSGMKGGLASIVGPTGGFLVGFGIGAVLAVLLFKAWRRSESRALRAVRAAAGALVLLLASYLCGWIQLMALTGMGPVAAFAAGIAPFVVLDAIKLFVGVALAQTVESAVPAFRAAQHKA</sequence>
<proteinExistence type="inferred from homology"/>
<feature type="transmembrane region" description="Helical" evidence="3">
    <location>
        <begin position="36"/>
        <end position="53"/>
    </location>
</feature>
<evidence type="ECO:0000256" key="2">
    <source>
        <dbReference type="PIRNR" id="PIRNR016661"/>
    </source>
</evidence>
<comment type="caution">
    <text evidence="4">The sequence shown here is derived from an EMBL/GenBank/DDBJ whole genome shotgun (WGS) entry which is preliminary data.</text>
</comment>
<dbReference type="Pfam" id="PF02632">
    <property type="entry name" value="BioY"/>
    <property type="match status" value="1"/>
</dbReference>
<feature type="transmembrane region" description="Helical" evidence="3">
    <location>
        <begin position="89"/>
        <end position="109"/>
    </location>
</feature>
<keyword evidence="2" id="KW-0813">Transport</keyword>
<evidence type="ECO:0000313" key="4">
    <source>
        <dbReference type="EMBL" id="RNL19151.1"/>
    </source>
</evidence>
<evidence type="ECO:0000256" key="1">
    <source>
        <dbReference type="ARBA" id="ARBA00010692"/>
    </source>
</evidence>
<keyword evidence="3" id="KW-0812">Transmembrane</keyword>
<keyword evidence="3" id="KW-1133">Transmembrane helix</keyword>
<keyword evidence="2" id="KW-1003">Cell membrane</keyword>